<keyword evidence="2" id="KW-1185">Reference proteome</keyword>
<dbReference type="OrthoDB" id="7447021at2"/>
<evidence type="ECO:0008006" key="3">
    <source>
        <dbReference type="Google" id="ProtNLM"/>
    </source>
</evidence>
<protein>
    <recommendedName>
        <fullName evidence="3">HEAT repeat domain-containing protein</fullName>
    </recommendedName>
</protein>
<accession>A0A518RI89</accession>
<dbReference type="AlphaFoldDB" id="A0A518RI89"/>
<reference evidence="1 2" key="1">
    <citation type="submission" date="2019-07" db="EMBL/GenBank/DDBJ databases">
        <title>Sphingomonas alkalisoli sp. nov., isolated from rhizosphere soil of Suaedae salsa.</title>
        <authorList>
            <person name="Zhang H."/>
            <person name="Xu L."/>
            <person name="Zhang J.-X."/>
            <person name="Sun J.-Q."/>
        </authorList>
    </citation>
    <scope>NUCLEOTIDE SEQUENCE [LARGE SCALE GENOMIC DNA]</scope>
    <source>
        <strain evidence="1 2">XS-10</strain>
    </source>
</reference>
<name>A0A518RI89_9SPHN</name>
<proteinExistence type="predicted"/>
<gene>
    <name evidence="1" type="ORF">FPZ54_14780</name>
</gene>
<dbReference type="KEGG" id="ssua:FPZ54_14780"/>
<evidence type="ECO:0000313" key="1">
    <source>
        <dbReference type="EMBL" id="QDX27140.1"/>
    </source>
</evidence>
<dbReference type="RefSeq" id="WP_145848421.1">
    <property type="nucleotide sequence ID" value="NZ_CP042239.1"/>
</dbReference>
<dbReference type="EMBL" id="CP042239">
    <property type="protein sequence ID" value="QDX27140.1"/>
    <property type="molecule type" value="Genomic_DNA"/>
</dbReference>
<sequence length="315" mass="34095">MNPAPFDPGAYPAILDARARSAAVNTDWSRTTRAAIDARFDGLETPEAIVDAGRALLADSTWVERLFAPMIDALRKDPWFAPGLRVNRDALRTGIIIADCAQATLSATVTSAAALAQLEPPGTMVIAGRWSVTRYVRGGQAEIRRWRAPPAGFDFSARTAEPARTLASRSLEDGDILVQSPCEGHLIVAAHSDIVTLTFTAKRGAAPLMREYATRDGAFVRASCGEDRTARAEMLLSFLRASGRSDAGTQFERESRHPAFHQRWAAMREWLMLDARAARPRLAEMAAADPNDEVRAAAAATLATLDQRLTAPCPA</sequence>
<organism evidence="1 2">
    <name type="scientific">Sphingomonas suaedae</name>
    <dbReference type="NCBI Taxonomy" id="2599297"/>
    <lineage>
        <taxon>Bacteria</taxon>
        <taxon>Pseudomonadati</taxon>
        <taxon>Pseudomonadota</taxon>
        <taxon>Alphaproteobacteria</taxon>
        <taxon>Sphingomonadales</taxon>
        <taxon>Sphingomonadaceae</taxon>
        <taxon>Sphingomonas</taxon>
    </lineage>
</organism>
<evidence type="ECO:0000313" key="2">
    <source>
        <dbReference type="Proteomes" id="UP000318055"/>
    </source>
</evidence>
<dbReference type="Proteomes" id="UP000318055">
    <property type="component" value="Chromosome"/>
</dbReference>